<dbReference type="AlphaFoldDB" id="A0A6J6IG97"/>
<dbReference type="PANTHER" id="PTHR43464:SF19">
    <property type="entry name" value="UBIQUINONE BIOSYNTHESIS O-METHYLTRANSFERASE, MITOCHONDRIAL"/>
    <property type="match status" value="1"/>
</dbReference>
<organism evidence="5">
    <name type="scientific">freshwater metagenome</name>
    <dbReference type="NCBI Taxonomy" id="449393"/>
    <lineage>
        <taxon>unclassified sequences</taxon>
        <taxon>metagenomes</taxon>
        <taxon>ecological metagenomes</taxon>
    </lineage>
</organism>
<accession>A0A6J6IG97</accession>
<keyword evidence="3" id="KW-0949">S-adenosyl-L-methionine</keyword>
<dbReference type="PANTHER" id="PTHR43464">
    <property type="entry name" value="METHYLTRANSFERASE"/>
    <property type="match status" value="1"/>
</dbReference>
<dbReference type="GO" id="GO:0008168">
    <property type="term" value="F:methyltransferase activity"/>
    <property type="evidence" value="ECO:0007669"/>
    <property type="project" value="UniProtKB-KW"/>
</dbReference>
<evidence type="ECO:0000256" key="1">
    <source>
        <dbReference type="ARBA" id="ARBA00022603"/>
    </source>
</evidence>
<sequence>MGETYLRYSFTKGTVQEIDHLVRALELKPGMRILDVGCGPGRHAYELARRGFLVHGIDISQTFIEVALKNAPEGATFERMDARQLSFRNEFDAVICLCQGAFGLMTANGHDVDVLRGIAEAVKPGGGVALSAFNAYFAVKYHETAEFDADAGVSHEVTEVKNAAGQGIQVDLWTGCYTPRELRLLLDVVGLDVRSITSVEPGAYGNDVPTLESPEFLVIAFATPLHRMGTR</sequence>
<dbReference type="InterPro" id="IPR041698">
    <property type="entry name" value="Methyltransf_25"/>
</dbReference>
<feature type="domain" description="Methyltransferase" evidence="4">
    <location>
        <begin position="33"/>
        <end position="126"/>
    </location>
</feature>
<dbReference type="SUPFAM" id="SSF53335">
    <property type="entry name" value="S-adenosyl-L-methionine-dependent methyltransferases"/>
    <property type="match status" value="1"/>
</dbReference>
<proteinExistence type="predicted"/>
<evidence type="ECO:0000259" key="4">
    <source>
        <dbReference type="Pfam" id="PF13649"/>
    </source>
</evidence>
<dbReference type="GO" id="GO:0032259">
    <property type="term" value="P:methylation"/>
    <property type="evidence" value="ECO:0007669"/>
    <property type="project" value="UniProtKB-KW"/>
</dbReference>
<name>A0A6J6IG97_9ZZZZ</name>
<dbReference type="EMBL" id="CAEZUX010000165">
    <property type="protein sequence ID" value="CAB4622128.1"/>
    <property type="molecule type" value="Genomic_DNA"/>
</dbReference>
<keyword evidence="2" id="KW-0808">Transferase</keyword>
<protein>
    <submittedName>
        <fullName evidence="5">Unannotated protein</fullName>
    </submittedName>
</protein>
<dbReference type="CDD" id="cd02440">
    <property type="entry name" value="AdoMet_MTases"/>
    <property type="match status" value="1"/>
</dbReference>
<keyword evidence="1" id="KW-0489">Methyltransferase</keyword>
<evidence type="ECO:0000256" key="2">
    <source>
        <dbReference type="ARBA" id="ARBA00022679"/>
    </source>
</evidence>
<evidence type="ECO:0000256" key="3">
    <source>
        <dbReference type="ARBA" id="ARBA00022691"/>
    </source>
</evidence>
<dbReference type="Pfam" id="PF13649">
    <property type="entry name" value="Methyltransf_25"/>
    <property type="match status" value="1"/>
</dbReference>
<evidence type="ECO:0000313" key="5">
    <source>
        <dbReference type="EMBL" id="CAB4622128.1"/>
    </source>
</evidence>
<dbReference type="InterPro" id="IPR029063">
    <property type="entry name" value="SAM-dependent_MTases_sf"/>
</dbReference>
<dbReference type="Gene3D" id="3.40.50.150">
    <property type="entry name" value="Vaccinia Virus protein VP39"/>
    <property type="match status" value="1"/>
</dbReference>
<gene>
    <name evidence="5" type="ORF">UFOPK1874_01121</name>
</gene>
<reference evidence="5" key="1">
    <citation type="submission" date="2020-05" db="EMBL/GenBank/DDBJ databases">
        <authorList>
            <person name="Chiriac C."/>
            <person name="Salcher M."/>
            <person name="Ghai R."/>
            <person name="Kavagutti S V."/>
        </authorList>
    </citation>
    <scope>NUCLEOTIDE SEQUENCE</scope>
</reference>